<dbReference type="PRINTS" id="PR00118">
    <property type="entry name" value="BLACTAMASEA"/>
</dbReference>
<dbReference type="EMBL" id="CP000747">
    <property type="protein sequence ID" value="ACG79776.1"/>
    <property type="molecule type" value="Genomic_DNA"/>
</dbReference>
<name>B4RBD1_PHEZH</name>
<proteinExistence type="inferred from homology"/>
<reference evidence="6 7" key="1">
    <citation type="journal article" date="2008" name="BMC Genomics">
        <title>Complete genome of Phenylobacterium zucineum - a novel facultative intracellular bacterium isolated from human erythroleukemia cell line K562.</title>
        <authorList>
            <person name="Luo Y."/>
            <person name="Xu X."/>
            <person name="Ding Z."/>
            <person name="Liu Z."/>
            <person name="Zhang B."/>
            <person name="Yan Z."/>
            <person name="Sun J."/>
            <person name="Hu S."/>
            <person name="Hu X."/>
        </authorList>
    </citation>
    <scope>NUCLEOTIDE SEQUENCE [LARGE SCALE GENOMIC DNA]</scope>
    <source>
        <strain evidence="6 7">HLK1</strain>
    </source>
</reference>
<evidence type="ECO:0000313" key="6">
    <source>
        <dbReference type="EMBL" id="ACG79776.1"/>
    </source>
</evidence>
<dbReference type="MEROPS" id="S11.A01"/>
<dbReference type="AlphaFoldDB" id="B4RBD1"/>
<dbReference type="KEGG" id="pzu:PHZ_c3367"/>
<dbReference type="InterPro" id="IPR000871">
    <property type="entry name" value="Beta-lactam_class-A"/>
</dbReference>
<dbReference type="Pfam" id="PF13354">
    <property type="entry name" value="Beta-lactamase2"/>
    <property type="match status" value="1"/>
</dbReference>
<comment type="catalytic activity">
    <reaction evidence="1">
        <text>a beta-lactam + H2O = a substituted beta-amino acid</text>
        <dbReference type="Rhea" id="RHEA:20401"/>
        <dbReference type="ChEBI" id="CHEBI:15377"/>
        <dbReference type="ChEBI" id="CHEBI:35627"/>
        <dbReference type="ChEBI" id="CHEBI:140347"/>
        <dbReference type="EC" id="3.5.2.6"/>
    </reaction>
</comment>
<evidence type="ECO:0000256" key="1">
    <source>
        <dbReference type="ARBA" id="ARBA00001526"/>
    </source>
</evidence>
<feature type="chain" id="PRO_5002825232" description="beta-lactamase" evidence="4">
    <location>
        <begin position="21"/>
        <end position="380"/>
    </location>
</feature>
<gene>
    <name evidence="6" type="ordered locus">PHZ_c3367</name>
</gene>
<organism evidence="6 7">
    <name type="scientific">Phenylobacterium zucineum (strain HLK1)</name>
    <dbReference type="NCBI Taxonomy" id="450851"/>
    <lineage>
        <taxon>Bacteria</taxon>
        <taxon>Pseudomonadati</taxon>
        <taxon>Pseudomonadota</taxon>
        <taxon>Alphaproteobacteria</taxon>
        <taxon>Caulobacterales</taxon>
        <taxon>Caulobacteraceae</taxon>
        <taxon>Phenylobacterium</taxon>
    </lineage>
</organism>
<feature type="domain" description="Beta-lactamase class A catalytic" evidence="5">
    <location>
        <begin position="84"/>
        <end position="343"/>
    </location>
</feature>
<protein>
    <recommendedName>
        <fullName evidence="3">beta-lactamase</fullName>
        <ecNumber evidence="3">3.5.2.6</ecNumber>
    </recommendedName>
</protein>
<dbReference type="InterPro" id="IPR045155">
    <property type="entry name" value="Beta-lactam_cat"/>
</dbReference>
<evidence type="ECO:0000256" key="4">
    <source>
        <dbReference type="SAM" id="SignalP"/>
    </source>
</evidence>
<dbReference type="PANTHER" id="PTHR35333">
    <property type="entry name" value="BETA-LACTAMASE"/>
    <property type="match status" value="1"/>
</dbReference>
<comment type="similarity">
    <text evidence="2">Belongs to the class-A beta-lactamase family.</text>
</comment>
<accession>B4RBD1</accession>
<evidence type="ECO:0000256" key="3">
    <source>
        <dbReference type="ARBA" id="ARBA00012865"/>
    </source>
</evidence>
<keyword evidence="4" id="KW-0732">Signal</keyword>
<dbReference type="EC" id="3.5.2.6" evidence="3"/>
<dbReference type="GO" id="GO:0046677">
    <property type="term" value="P:response to antibiotic"/>
    <property type="evidence" value="ECO:0007669"/>
    <property type="project" value="InterPro"/>
</dbReference>
<dbReference type="Gene3D" id="3.40.710.10">
    <property type="entry name" value="DD-peptidase/beta-lactamase superfamily"/>
    <property type="match status" value="1"/>
</dbReference>
<dbReference type="GO" id="GO:0030655">
    <property type="term" value="P:beta-lactam antibiotic catabolic process"/>
    <property type="evidence" value="ECO:0007669"/>
    <property type="project" value="InterPro"/>
</dbReference>
<dbReference type="Proteomes" id="UP000001868">
    <property type="component" value="Chromosome"/>
</dbReference>
<dbReference type="eggNOG" id="COG2367">
    <property type="taxonomic scope" value="Bacteria"/>
</dbReference>
<dbReference type="HOGENOM" id="CLU_031960_0_1_5"/>
<dbReference type="GO" id="GO:0008800">
    <property type="term" value="F:beta-lactamase activity"/>
    <property type="evidence" value="ECO:0007669"/>
    <property type="project" value="UniProtKB-EC"/>
</dbReference>
<sequence>MALRFSRILKAMRRRPRALAAGLALAVAAAGAGGFVARQHAGADGDVRLTSGPLPVVVPDPPAPPKALQDELSALALAYGEEVGIAVTDLDQGWTAGVDPDGVYPQQSVSKLWVAIAVLKAADEGRLELDRTVLLTDADRSVFFQPVAYNIGPQGYATTIEALLRRAIVQSDNAANDRLMREVGGPEAVAEALDGLGLKGVTVGAYERDLQAKVAGLVWRPEYGVGWNFQAAREQLSRAERERALEAYLAEPMDGAQPAAIARALAALKKGELLSPASTDRLLTLMEEVRTGPRRLKGGLPPGWSIGHKTGTGQDYRGASVGINDVGLLTAPDGRIYAVAVMMRRTWKPVPQRLAFMQAVSRAVAAEWARAREPDFTTAD</sequence>
<evidence type="ECO:0000256" key="2">
    <source>
        <dbReference type="ARBA" id="ARBA00009009"/>
    </source>
</evidence>
<dbReference type="SUPFAM" id="SSF56601">
    <property type="entry name" value="beta-lactamase/transpeptidase-like"/>
    <property type="match status" value="1"/>
</dbReference>
<keyword evidence="7" id="KW-1185">Reference proteome</keyword>
<evidence type="ECO:0000259" key="5">
    <source>
        <dbReference type="Pfam" id="PF13354"/>
    </source>
</evidence>
<dbReference type="InterPro" id="IPR012338">
    <property type="entry name" value="Beta-lactam/transpept-like"/>
</dbReference>
<dbReference type="STRING" id="450851.PHZ_c3367"/>
<dbReference type="PANTHER" id="PTHR35333:SF3">
    <property type="entry name" value="BETA-LACTAMASE-TYPE TRANSPEPTIDASE FOLD CONTAINING PROTEIN"/>
    <property type="match status" value="1"/>
</dbReference>
<feature type="signal peptide" evidence="4">
    <location>
        <begin position="1"/>
        <end position="20"/>
    </location>
</feature>
<evidence type="ECO:0000313" key="7">
    <source>
        <dbReference type="Proteomes" id="UP000001868"/>
    </source>
</evidence>